<dbReference type="InterPro" id="IPR052374">
    <property type="entry name" value="SERAC1"/>
</dbReference>
<sequence>MTRSFLRRGRKKTVTLEKQGEERASLTTAYDATDPLVDIVAVHGLNGDARKTFTDQNSGTFWLGDEEMLPRDLRGRCRVLTYGYPSSVASILGKTSSDRILQHATTLVAELVADRELEDAQERPIIFLCHSLGGIIVKRALVYSAHRTGRMVEHLHSIYTSTYGIMFFGTPHQGSASASLGMAAQRMIEALVPSKLIDTNGQLLSALREGSEVLQDITDNFTPLIQRFRVYFFWEQEKTDFGVKYDYVVTESSAAPILDNTDRAGLRIDHRNMLKFASRNSPGYKLIVANILRYSREAPATISRRWISEKELMNSIRRNESMEAHPIIMQGEDIGMKEKS</sequence>
<dbReference type="GO" id="GO:0016020">
    <property type="term" value="C:membrane"/>
    <property type="evidence" value="ECO:0007669"/>
    <property type="project" value="UniProtKB-SubCell"/>
</dbReference>
<gene>
    <name evidence="9" type="ORF">KHLLAP_LOCUS559</name>
</gene>
<protein>
    <submittedName>
        <fullName evidence="9">Uu.00g029440.m01.CDS01</fullName>
    </submittedName>
</protein>
<evidence type="ECO:0000259" key="8">
    <source>
        <dbReference type="Pfam" id="PF05057"/>
    </source>
</evidence>
<proteinExistence type="inferred from homology"/>
<evidence type="ECO:0000256" key="2">
    <source>
        <dbReference type="ARBA" id="ARBA00004240"/>
    </source>
</evidence>
<feature type="domain" description="DUF676" evidence="8">
    <location>
        <begin position="116"/>
        <end position="205"/>
    </location>
</feature>
<evidence type="ECO:0000256" key="6">
    <source>
        <dbReference type="ARBA" id="ARBA00023128"/>
    </source>
</evidence>
<keyword evidence="10" id="KW-1185">Reference proteome</keyword>
<dbReference type="Proteomes" id="UP001295740">
    <property type="component" value="Unassembled WGS sequence"/>
</dbReference>
<evidence type="ECO:0000256" key="3">
    <source>
        <dbReference type="ARBA" id="ARBA00004370"/>
    </source>
</evidence>
<dbReference type="SUPFAM" id="SSF53474">
    <property type="entry name" value="alpha/beta-Hydrolases"/>
    <property type="match status" value="1"/>
</dbReference>
<comment type="similarity">
    <text evidence="4">Belongs to the putative lipase ROG1 family.</text>
</comment>
<comment type="subcellular location">
    <subcellularLocation>
        <location evidence="2">Endoplasmic reticulum</location>
    </subcellularLocation>
    <subcellularLocation>
        <location evidence="3">Membrane</location>
    </subcellularLocation>
    <subcellularLocation>
        <location evidence="1">Mitochondrion</location>
    </subcellularLocation>
</comment>
<dbReference type="PANTHER" id="PTHR48182:SF2">
    <property type="entry name" value="PROTEIN SERAC1"/>
    <property type="match status" value="1"/>
</dbReference>
<dbReference type="AlphaFoldDB" id="A0AAI8V845"/>
<evidence type="ECO:0000256" key="7">
    <source>
        <dbReference type="ARBA" id="ARBA00023136"/>
    </source>
</evidence>
<dbReference type="InterPro" id="IPR029058">
    <property type="entry name" value="AB_hydrolase_fold"/>
</dbReference>
<dbReference type="InterPro" id="IPR007751">
    <property type="entry name" value="DUF676_lipase-like"/>
</dbReference>
<evidence type="ECO:0000313" key="10">
    <source>
        <dbReference type="Proteomes" id="UP001295740"/>
    </source>
</evidence>
<dbReference type="PANTHER" id="PTHR48182">
    <property type="entry name" value="PROTEIN SERAC1"/>
    <property type="match status" value="1"/>
</dbReference>
<accession>A0AAI8V845</accession>
<comment type="caution">
    <text evidence="9">The sequence shown here is derived from an EMBL/GenBank/DDBJ whole genome shotgun (WGS) entry which is preliminary data.</text>
</comment>
<organism evidence="9 10">
    <name type="scientific">Anthostomella pinea</name>
    <dbReference type="NCBI Taxonomy" id="933095"/>
    <lineage>
        <taxon>Eukaryota</taxon>
        <taxon>Fungi</taxon>
        <taxon>Dikarya</taxon>
        <taxon>Ascomycota</taxon>
        <taxon>Pezizomycotina</taxon>
        <taxon>Sordariomycetes</taxon>
        <taxon>Xylariomycetidae</taxon>
        <taxon>Xylariales</taxon>
        <taxon>Xylariaceae</taxon>
        <taxon>Anthostomella</taxon>
    </lineage>
</organism>
<dbReference type="EMBL" id="CAUWAG010000003">
    <property type="protein sequence ID" value="CAJ2500091.1"/>
    <property type="molecule type" value="Genomic_DNA"/>
</dbReference>
<reference evidence="9" key="1">
    <citation type="submission" date="2023-10" db="EMBL/GenBank/DDBJ databases">
        <authorList>
            <person name="Hackl T."/>
        </authorList>
    </citation>
    <scope>NUCLEOTIDE SEQUENCE</scope>
</reference>
<evidence type="ECO:0000256" key="4">
    <source>
        <dbReference type="ARBA" id="ARBA00007920"/>
    </source>
</evidence>
<evidence type="ECO:0000256" key="1">
    <source>
        <dbReference type="ARBA" id="ARBA00004173"/>
    </source>
</evidence>
<evidence type="ECO:0000256" key="5">
    <source>
        <dbReference type="ARBA" id="ARBA00022824"/>
    </source>
</evidence>
<evidence type="ECO:0000313" key="9">
    <source>
        <dbReference type="EMBL" id="CAJ2500091.1"/>
    </source>
</evidence>
<dbReference type="GO" id="GO:0005783">
    <property type="term" value="C:endoplasmic reticulum"/>
    <property type="evidence" value="ECO:0007669"/>
    <property type="project" value="UniProtKB-SubCell"/>
</dbReference>
<keyword evidence="7" id="KW-0472">Membrane</keyword>
<keyword evidence="6" id="KW-0496">Mitochondrion</keyword>
<dbReference type="GO" id="GO:0005739">
    <property type="term" value="C:mitochondrion"/>
    <property type="evidence" value="ECO:0007669"/>
    <property type="project" value="UniProtKB-SubCell"/>
</dbReference>
<dbReference type="Pfam" id="PF05057">
    <property type="entry name" value="DUF676"/>
    <property type="match status" value="1"/>
</dbReference>
<dbReference type="Gene3D" id="3.40.50.1820">
    <property type="entry name" value="alpha/beta hydrolase"/>
    <property type="match status" value="1"/>
</dbReference>
<name>A0AAI8V845_9PEZI</name>
<keyword evidence="5" id="KW-0256">Endoplasmic reticulum</keyword>